<gene>
    <name evidence="2" type="ORF">WMY93_011928</name>
</gene>
<protein>
    <submittedName>
        <fullName evidence="2">Uncharacterized protein</fullName>
    </submittedName>
</protein>
<evidence type="ECO:0000313" key="3">
    <source>
        <dbReference type="Proteomes" id="UP001460270"/>
    </source>
</evidence>
<reference evidence="3" key="1">
    <citation type="submission" date="2024-04" db="EMBL/GenBank/DDBJ databases">
        <title>Salinicola lusitanus LLJ914,a marine bacterium isolated from the Okinawa Trough.</title>
        <authorList>
            <person name="Li J."/>
        </authorList>
    </citation>
    <scope>NUCLEOTIDE SEQUENCE [LARGE SCALE GENOMIC DNA]</scope>
</reference>
<name>A0AAW0P3G2_9GOBI</name>
<evidence type="ECO:0000313" key="2">
    <source>
        <dbReference type="EMBL" id="KAK7916167.1"/>
    </source>
</evidence>
<feature type="region of interest" description="Disordered" evidence="1">
    <location>
        <begin position="1"/>
        <end position="34"/>
    </location>
</feature>
<organism evidence="2 3">
    <name type="scientific">Mugilogobius chulae</name>
    <name type="common">yellowstripe goby</name>
    <dbReference type="NCBI Taxonomy" id="88201"/>
    <lineage>
        <taxon>Eukaryota</taxon>
        <taxon>Metazoa</taxon>
        <taxon>Chordata</taxon>
        <taxon>Craniata</taxon>
        <taxon>Vertebrata</taxon>
        <taxon>Euteleostomi</taxon>
        <taxon>Actinopterygii</taxon>
        <taxon>Neopterygii</taxon>
        <taxon>Teleostei</taxon>
        <taxon>Neoteleostei</taxon>
        <taxon>Acanthomorphata</taxon>
        <taxon>Gobiaria</taxon>
        <taxon>Gobiiformes</taxon>
        <taxon>Gobioidei</taxon>
        <taxon>Gobiidae</taxon>
        <taxon>Gobionellinae</taxon>
        <taxon>Mugilogobius</taxon>
    </lineage>
</organism>
<dbReference type="EMBL" id="JBBPFD010000008">
    <property type="protein sequence ID" value="KAK7916167.1"/>
    <property type="molecule type" value="Genomic_DNA"/>
</dbReference>
<keyword evidence="3" id="KW-1185">Reference proteome</keyword>
<sequence>MQSGRSLNERDDTRKWDRHRSQPLHHSSSSSSSTWLSVAIEKDGVLLLFLEWLIDPVVLCSSISRLQWPTLQLLSCPVRSHRSGPQLPACCRVLALSSTHELYWRGKGHFRIG</sequence>
<comment type="caution">
    <text evidence="2">The sequence shown here is derived from an EMBL/GenBank/DDBJ whole genome shotgun (WGS) entry which is preliminary data.</text>
</comment>
<proteinExistence type="predicted"/>
<dbReference type="AlphaFoldDB" id="A0AAW0P3G2"/>
<dbReference type="Proteomes" id="UP001460270">
    <property type="component" value="Unassembled WGS sequence"/>
</dbReference>
<evidence type="ECO:0000256" key="1">
    <source>
        <dbReference type="SAM" id="MobiDB-lite"/>
    </source>
</evidence>
<accession>A0AAW0P3G2</accession>